<feature type="transmembrane region" description="Helical" evidence="1">
    <location>
        <begin position="273"/>
        <end position="291"/>
    </location>
</feature>
<feature type="transmembrane region" description="Helical" evidence="1">
    <location>
        <begin position="99"/>
        <end position="127"/>
    </location>
</feature>
<name>A0A845U0K7_9PROT</name>
<dbReference type="EMBL" id="WNJL01000001">
    <property type="protein sequence ID" value="NDU41082.1"/>
    <property type="molecule type" value="Genomic_DNA"/>
</dbReference>
<dbReference type="Pfam" id="PF16933">
    <property type="entry name" value="PelG"/>
    <property type="match status" value="1"/>
</dbReference>
<feature type="transmembrane region" description="Helical" evidence="1">
    <location>
        <begin position="191"/>
        <end position="211"/>
    </location>
</feature>
<feature type="transmembrane region" description="Helical" evidence="1">
    <location>
        <begin position="68"/>
        <end position="87"/>
    </location>
</feature>
<feature type="transmembrane region" description="Helical" evidence="1">
    <location>
        <begin position="21"/>
        <end position="48"/>
    </location>
</feature>
<keyword evidence="1" id="KW-1133">Transmembrane helix</keyword>
<protein>
    <recommendedName>
        <fullName evidence="3">Histidine kinase</fullName>
    </recommendedName>
</protein>
<proteinExistence type="predicted"/>
<feature type="transmembrane region" description="Helical" evidence="1">
    <location>
        <begin position="371"/>
        <end position="390"/>
    </location>
</feature>
<keyword evidence="1" id="KW-0812">Transmembrane</keyword>
<feature type="transmembrane region" description="Helical" evidence="1">
    <location>
        <begin position="133"/>
        <end position="153"/>
    </location>
</feature>
<reference evidence="2" key="1">
    <citation type="submission" date="2019-11" db="EMBL/GenBank/DDBJ databases">
        <title>Acidithiobacillus ferrianus sp. nov.: a facultatively anaerobic and extremely acidophilic chemolithoautotroph.</title>
        <authorList>
            <person name="Norris P.R."/>
            <person name="Falagan C."/>
            <person name="Moya-Beltran A."/>
            <person name="Castro M."/>
            <person name="Quatrini R."/>
            <person name="Johnson D.B."/>
        </authorList>
    </citation>
    <scope>NUCLEOTIDE SEQUENCE [LARGE SCALE GENOMIC DNA]</scope>
    <source>
        <strain evidence="2">MG</strain>
    </source>
</reference>
<gene>
    <name evidence="2" type="ORF">GL267_00105</name>
</gene>
<accession>A0A845U0K7</accession>
<evidence type="ECO:0008006" key="3">
    <source>
        <dbReference type="Google" id="ProtNLM"/>
    </source>
</evidence>
<feature type="transmembrane region" description="Helical" evidence="1">
    <location>
        <begin position="231"/>
        <end position="253"/>
    </location>
</feature>
<organism evidence="2">
    <name type="scientific">Acidithiobacillus ferrianus</name>
    <dbReference type="NCBI Taxonomy" id="2678518"/>
    <lineage>
        <taxon>Bacteria</taxon>
        <taxon>Pseudomonadati</taxon>
        <taxon>Pseudomonadota</taxon>
        <taxon>Acidithiobacillia</taxon>
        <taxon>Acidithiobacillales</taxon>
        <taxon>Acidithiobacillaceae</taxon>
        <taxon>Acidithiobacillus</taxon>
    </lineage>
</organism>
<dbReference type="AlphaFoldDB" id="A0A845U0K7"/>
<sequence>MAGIGFELRKILRHDSYFDLLQGYAYAGVIASGPWILSIVGVLLMGVLSFTMTSNHLPVIQFQVSVTYLIAFSLILTGFGQLIFTRFMADILFARHQTLIIGVLMTMLTLTTLVATLFASIVGILFFKNVHESYLILMETGFVELCNIWILTIMASSIKNYKGLLISYFIAYASVIGTGILLRHYGLDGYLLAFDIGQSLLLLSLGALVILQYPGPADLSPTLFRHRKLFWSLVPIGFVFNLGIWADKIMFWFYPDTSGPIIGPLRASPVYDVPIFLSYLLIVPGLAVFLMRLETDFVEAYDNFYGAIRDGAVYAEITLAKQAMIEAARRGFLDIAKVQGVVVLLGIAFSAQILTTLGYSQDYVRIFEFDIIGTSLQLLLMSILNVYFYLDRRGRIFFLVSAFLIGNVILTGLTLWIGPFLYGAGFMFSLLITDMIGLGLLDRDFAEIEYETFMKNDYS</sequence>
<dbReference type="InterPro" id="IPR031617">
    <property type="entry name" value="PelG"/>
</dbReference>
<feature type="transmembrane region" description="Helical" evidence="1">
    <location>
        <begin position="397"/>
        <end position="417"/>
    </location>
</feature>
<feature type="transmembrane region" description="Helical" evidence="1">
    <location>
        <begin position="165"/>
        <end position="185"/>
    </location>
</feature>
<keyword evidence="1" id="KW-0472">Membrane</keyword>
<comment type="caution">
    <text evidence="2">The sequence shown here is derived from an EMBL/GenBank/DDBJ whole genome shotgun (WGS) entry which is preliminary data.</text>
</comment>
<evidence type="ECO:0000256" key="1">
    <source>
        <dbReference type="SAM" id="Phobius"/>
    </source>
</evidence>
<feature type="transmembrane region" description="Helical" evidence="1">
    <location>
        <begin position="338"/>
        <end position="359"/>
    </location>
</feature>
<dbReference type="RefSeq" id="WP_163095299.1">
    <property type="nucleotide sequence ID" value="NZ_CP127523.1"/>
</dbReference>
<feature type="transmembrane region" description="Helical" evidence="1">
    <location>
        <begin position="423"/>
        <end position="441"/>
    </location>
</feature>
<evidence type="ECO:0000313" key="2">
    <source>
        <dbReference type="EMBL" id="NDU41082.1"/>
    </source>
</evidence>